<dbReference type="InterPro" id="IPR006680">
    <property type="entry name" value="Amidohydro-rel"/>
</dbReference>
<feature type="domain" description="Amidohydrolase-related" evidence="1">
    <location>
        <begin position="59"/>
        <end position="404"/>
    </location>
</feature>
<gene>
    <name evidence="2" type="ORF">C1I98_20665</name>
</gene>
<comment type="caution">
    <text evidence="2">The sequence shown here is derived from an EMBL/GenBank/DDBJ whole genome shotgun (WGS) entry which is preliminary data.</text>
</comment>
<sequence>MPSRRGDLSVSLTIVNVTVFDGESGDLKEGPVHISDGKIVQVGGTPPQADQVLDGGGGTVVPGLIDAHFHAYGTALDLLTLESSPLSYMALAGARRLGAALARGFTTVRDVAGGDPGLAKAIAEGLIPAPRYLYTGPALSQTGGHSDLRPADADLCACWTHMGEVVDGVDPLRRAVRDRFRRGAHAIKIMASGGVVSPTDPIRVPQYSAEEIRAVTDEAARRGSYVAAHAYSPEAIAHAVENGVRSVEHGNLMDAATAELMAERGAFLVPTLATYDAMDRRGAEVGLAQVSQDKNREVLDAGRKAIELARRAGVRIGFGTDLMGVLEDEQLNGLRLQSEVEGPLAALRAATSVNADLIGRSDLGRVRPGAVADLLVLPGDPFTDPAVLWSHPGRRTVIQEGTVVQEGTARHAAG</sequence>
<protein>
    <submittedName>
        <fullName evidence="2">Amidohydrolase family protein</fullName>
    </submittedName>
</protein>
<dbReference type="InterPro" id="IPR051781">
    <property type="entry name" value="Metallo-dep_Hydrolase"/>
</dbReference>
<dbReference type="PANTHER" id="PTHR43135">
    <property type="entry name" value="ALPHA-D-RIBOSE 1-METHYLPHOSPHONATE 5-TRIPHOSPHATE DIPHOSPHATASE"/>
    <property type="match status" value="1"/>
</dbReference>
<evidence type="ECO:0000259" key="1">
    <source>
        <dbReference type="Pfam" id="PF01979"/>
    </source>
</evidence>
<dbReference type="SUPFAM" id="SSF51556">
    <property type="entry name" value="Metallo-dependent hydrolases"/>
    <property type="match status" value="1"/>
</dbReference>
<proteinExistence type="predicted"/>
<dbReference type="CDD" id="cd01299">
    <property type="entry name" value="Met_dep_hydrolase_A"/>
    <property type="match status" value="1"/>
</dbReference>
<dbReference type="InterPro" id="IPR057744">
    <property type="entry name" value="OTAase-like"/>
</dbReference>
<dbReference type="AlphaFoldDB" id="A0A2W2GH47"/>
<dbReference type="Proteomes" id="UP000248544">
    <property type="component" value="Unassembled WGS sequence"/>
</dbReference>
<organism evidence="2 3">
    <name type="scientific">Spongiactinospora gelatinilytica</name>
    <dbReference type="NCBI Taxonomy" id="2666298"/>
    <lineage>
        <taxon>Bacteria</taxon>
        <taxon>Bacillati</taxon>
        <taxon>Actinomycetota</taxon>
        <taxon>Actinomycetes</taxon>
        <taxon>Streptosporangiales</taxon>
        <taxon>Streptosporangiaceae</taxon>
        <taxon>Spongiactinospora</taxon>
    </lineage>
</organism>
<name>A0A2W2GH47_9ACTN</name>
<dbReference type="GO" id="GO:0016810">
    <property type="term" value="F:hydrolase activity, acting on carbon-nitrogen (but not peptide) bonds"/>
    <property type="evidence" value="ECO:0007669"/>
    <property type="project" value="InterPro"/>
</dbReference>
<dbReference type="PANTHER" id="PTHR43135:SF3">
    <property type="entry name" value="ALPHA-D-RIBOSE 1-METHYLPHOSPHONATE 5-TRIPHOSPHATE DIPHOSPHATASE"/>
    <property type="match status" value="1"/>
</dbReference>
<dbReference type="SUPFAM" id="SSF51338">
    <property type="entry name" value="Composite domain of metallo-dependent hydrolases"/>
    <property type="match status" value="1"/>
</dbReference>
<evidence type="ECO:0000313" key="2">
    <source>
        <dbReference type="EMBL" id="PZG41869.1"/>
    </source>
</evidence>
<dbReference type="EMBL" id="POUA01000164">
    <property type="protein sequence ID" value="PZG41869.1"/>
    <property type="molecule type" value="Genomic_DNA"/>
</dbReference>
<accession>A0A2W2GH47</accession>
<dbReference type="Gene3D" id="3.20.20.140">
    <property type="entry name" value="Metal-dependent hydrolases"/>
    <property type="match status" value="1"/>
</dbReference>
<dbReference type="InterPro" id="IPR011059">
    <property type="entry name" value="Metal-dep_hydrolase_composite"/>
</dbReference>
<dbReference type="InterPro" id="IPR032466">
    <property type="entry name" value="Metal_Hydrolase"/>
</dbReference>
<dbReference type="Pfam" id="PF01979">
    <property type="entry name" value="Amidohydro_1"/>
    <property type="match status" value="1"/>
</dbReference>
<reference evidence="2 3" key="1">
    <citation type="submission" date="2018-01" db="EMBL/GenBank/DDBJ databases">
        <title>Draft genome sequence of Sphaerisporangium sp. 7K107.</title>
        <authorList>
            <person name="Sahin N."/>
            <person name="Saygin H."/>
            <person name="Ay H."/>
        </authorList>
    </citation>
    <scope>NUCLEOTIDE SEQUENCE [LARGE SCALE GENOMIC DNA]</scope>
    <source>
        <strain evidence="2 3">7K107</strain>
    </source>
</reference>
<keyword evidence="3" id="KW-1185">Reference proteome</keyword>
<evidence type="ECO:0000313" key="3">
    <source>
        <dbReference type="Proteomes" id="UP000248544"/>
    </source>
</evidence>
<keyword evidence="2" id="KW-0378">Hydrolase</keyword>
<dbReference type="Gene3D" id="2.30.40.10">
    <property type="entry name" value="Urease, subunit C, domain 1"/>
    <property type="match status" value="1"/>
</dbReference>